<feature type="transmembrane region" description="Helical" evidence="1">
    <location>
        <begin position="6"/>
        <end position="25"/>
    </location>
</feature>
<dbReference type="Proteomes" id="UP000704611">
    <property type="component" value="Unassembled WGS sequence"/>
</dbReference>
<sequence length="183" mass="21035">MLQNKIALISLVVVLVVIKFVLLPLQQVQQAQQQQLAGLNKRLERSQALLEQKDLLQQWQATQQQQVQTLLSPFPVVAGSGPYRLALQQQLQQLAAEHNVSVTFFDWLTDTPLQVFNLHRGRISLRFEGDASRIMQLHLALEQQFPHALLRDIRATWRGDLNRSSRIELNLLLEVDYRLSEAV</sequence>
<keyword evidence="3" id="KW-1185">Reference proteome</keyword>
<comment type="caution">
    <text evidence="2">The sequence shown here is derived from an EMBL/GenBank/DDBJ whole genome shotgun (WGS) entry which is preliminary data.</text>
</comment>
<reference evidence="2 3" key="1">
    <citation type="submission" date="2021-06" db="EMBL/GenBank/DDBJ databases">
        <title>Rheinheimera indica sp. nov., isolated from deep-sea sediment.</title>
        <authorList>
            <person name="Wang Z."/>
            <person name="Zhang X.-Y."/>
        </authorList>
    </citation>
    <scope>NUCLEOTIDE SEQUENCE [LARGE SCALE GENOMIC DNA]</scope>
    <source>
        <strain evidence="2 3">SM2107</strain>
    </source>
</reference>
<gene>
    <name evidence="2" type="ORF">KQY15_01575</name>
</gene>
<evidence type="ECO:0000313" key="3">
    <source>
        <dbReference type="Proteomes" id="UP000704611"/>
    </source>
</evidence>
<keyword evidence="1" id="KW-0472">Membrane</keyword>
<keyword evidence="1" id="KW-0812">Transmembrane</keyword>
<evidence type="ECO:0000313" key="2">
    <source>
        <dbReference type="EMBL" id="MBV2127785.1"/>
    </source>
</evidence>
<keyword evidence="1" id="KW-1133">Transmembrane helix</keyword>
<protein>
    <submittedName>
        <fullName evidence="2">Uncharacterized protein</fullName>
    </submittedName>
</protein>
<name>A0ABS6MGL2_9GAMM</name>
<dbReference type="RefSeq" id="WP_217666635.1">
    <property type="nucleotide sequence ID" value="NZ_JAHRID010000001.1"/>
</dbReference>
<organism evidence="2 3">
    <name type="scientific">Arsukibacterium indicum</name>
    <dbReference type="NCBI Taxonomy" id="2848612"/>
    <lineage>
        <taxon>Bacteria</taxon>
        <taxon>Pseudomonadati</taxon>
        <taxon>Pseudomonadota</taxon>
        <taxon>Gammaproteobacteria</taxon>
        <taxon>Chromatiales</taxon>
        <taxon>Chromatiaceae</taxon>
        <taxon>Arsukibacterium</taxon>
    </lineage>
</organism>
<dbReference type="EMBL" id="JAHRID010000001">
    <property type="protein sequence ID" value="MBV2127785.1"/>
    <property type="molecule type" value="Genomic_DNA"/>
</dbReference>
<proteinExistence type="predicted"/>
<evidence type="ECO:0000256" key="1">
    <source>
        <dbReference type="SAM" id="Phobius"/>
    </source>
</evidence>
<accession>A0ABS6MGL2</accession>